<dbReference type="AlphaFoldDB" id="A0A2K3QJN2"/>
<name>A0A2K3QJN2_9HYPO</name>
<gene>
    <name evidence="1" type="ORF">TCAP_02356</name>
</gene>
<accession>A0A2K3QJN2</accession>
<dbReference type="OrthoDB" id="3645574at2759"/>
<reference evidence="1 2" key="1">
    <citation type="submission" date="2017-08" db="EMBL/GenBank/DDBJ databases">
        <title>Harnessing the power of phylogenomics to disentangle the directionality and signatures of interkingdom host jumping in the parasitic fungal genus Tolypocladium.</title>
        <authorList>
            <person name="Quandt C.A."/>
            <person name="Patterson W."/>
            <person name="Spatafora J.W."/>
        </authorList>
    </citation>
    <scope>NUCLEOTIDE SEQUENCE [LARGE SCALE GENOMIC DNA]</scope>
    <source>
        <strain evidence="1 2">CBS 113982</strain>
    </source>
</reference>
<dbReference type="EMBL" id="NRSZ01000353">
    <property type="protein sequence ID" value="PNY27729.1"/>
    <property type="molecule type" value="Genomic_DNA"/>
</dbReference>
<dbReference type="Proteomes" id="UP000236621">
    <property type="component" value="Unassembled WGS sequence"/>
</dbReference>
<organism evidence="1 2">
    <name type="scientific">Tolypocladium capitatum</name>
    <dbReference type="NCBI Taxonomy" id="45235"/>
    <lineage>
        <taxon>Eukaryota</taxon>
        <taxon>Fungi</taxon>
        <taxon>Dikarya</taxon>
        <taxon>Ascomycota</taxon>
        <taxon>Pezizomycotina</taxon>
        <taxon>Sordariomycetes</taxon>
        <taxon>Hypocreomycetidae</taxon>
        <taxon>Hypocreales</taxon>
        <taxon>Ophiocordycipitaceae</taxon>
        <taxon>Tolypocladium</taxon>
    </lineage>
</organism>
<sequence length="67" mass="7757">MIKTLLRGLSHNYIIREQRNGPFQLQFTDFHATNVFVDDEWNVSRLVVLKWVCSLPIKMRAVVGALA</sequence>
<proteinExistence type="predicted"/>
<evidence type="ECO:0000313" key="2">
    <source>
        <dbReference type="Proteomes" id="UP000236621"/>
    </source>
</evidence>
<evidence type="ECO:0000313" key="1">
    <source>
        <dbReference type="EMBL" id="PNY27729.1"/>
    </source>
</evidence>
<comment type="caution">
    <text evidence="1">The sequence shown here is derived from an EMBL/GenBank/DDBJ whole genome shotgun (WGS) entry which is preliminary data.</text>
</comment>
<dbReference type="STRING" id="45235.A0A2K3QJN2"/>
<protein>
    <submittedName>
        <fullName evidence="1">Uncharacterized protein</fullName>
    </submittedName>
</protein>
<keyword evidence="2" id="KW-1185">Reference proteome</keyword>